<reference evidence="3 4" key="1">
    <citation type="submission" date="2016-06" db="EMBL/GenBank/DDBJ databases">
        <title>Complete genome sequences of Bordetella bronchialis and Bordetella flabilis.</title>
        <authorList>
            <person name="LiPuma J.J."/>
            <person name="Spilker T."/>
        </authorList>
    </citation>
    <scope>NUCLEOTIDE SEQUENCE [LARGE SCALE GENOMIC DNA]</scope>
    <source>
        <strain evidence="3 4">AU10664</strain>
    </source>
</reference>
<dbReference type="STRING" id="463014.BAU07_09280"/>
<organism evidence="3 4">
    <name type="scientific">Bordetella flabilis</name>
    <dbReference type="NCBI Taxonomy" id="463014"/>
    <lineage>
        <taxon>Bacteria</taxon>
        <taxon>Pseudomonadati</taxon>
        <taxon>Pseudomonadota</taxon>
        <taxon>Betaproteobacteria</taxon>
        <taxon>Burkholderiales</taxon>
        <taxon>Alcaligenaceae</taxon>
        <taxon>Bordetella</taxon>
    </lineage>
</organism>
<dbReference type="Pfam" id="PF13439">
    <property type="entry name" value="Glyco_transf_4"/>
    <property type="match status" value="1"/>
</dbReference>
<evidence type="ECO:0000313" key="4">
    <source>
        <dbReference type="Proteomes" id="UP000091926"/>
    </source>
</evidence>
<feature type="domain" description="Glycosyltransferase subfamily 4-like N-terminal" evidence="2">
    <location>
        <begin position="14"/>
        <end position="166"/>
    </location>
</feature>
<dbReference type="PANTHER" id="PTHR12526:SF635">
    <property type="entry name" value="GLYCOSYL TRANSFERASE GROUP 1"/>
    <property type="match status" value="1"/>
</dbReference>
<evidence type="ECO:0000259" key="2">
    <source>
        <dbReference type="Pfam" id="PF13439"/>
    </source>
</evidence>
<evidence type="ECO:0000313" key="3">
    <source>
        <dbReference type="EMBL" id="ANN77273.1"/>
    </source>
</evidence>
<name>A0A193GCD0_9BORD</name>
<dbReference type="PANTHER" id="PTHR12526">
    <property type="entry name" value="GLYCOSYLTRANSFERASE"/>
    <property type="match status" value="1"/>
</dbReference>
<gene>
    <name evidence="3" type="ORF">BAU07_09280</name>
</gene>
<dbReference type="Proteomes" id="UP000091926">
    <property type="component" value="Chromosome"/>
</dbReference>
<dbReference type="Gene3D" id="3.40.50.2000">
    <property type="entry name" value="Glycogen Phosphorylase B"/>
    <property type="match status" value="2"/>
</dbReference>
<dbReference type="OrthoDB" id="9062832at2"/>
<accession>A0A193GCD0</accession>
<dbReference type="Pfam" id="PF00534">
    <property type="entry name" value="Glycos_transf_1"/>
    <property type="match status" value="1"/>
</dbReference>
<evidence type="ECO:0000259" key="1">
    <source>
        <dbReference type="Pfam" id="PF00534"/>
    </source>
</evidence>
<dbReference type="GO" id="GO:0016757">
    <property type="term" value="F:glycosyltransferase activity"/>
    <property type="evidence" value="ECO:0007669"/>
    <property type="project" value="InterPro"/>
</dbReference>
<dbReference type="KEGG" id="bfz:BAU07_09280"/>
<feature type="domain" description="Glycosyl transferase family 1" evidence="1">
    <location>
        <begin position="189"/>
        <end position="344"/>
    </location>
</feature>
<keyword evidence="3" id="KW-0808">Transferase</keyword>
<dbReference type="EMBL" id="CP016172">
    <property type="protein sequence ID" value="ANN77273.1"/>
    <property type="molecule type" value="Genomic_DNA"/>
</dbReference>
<dbReference type="AlphaFoldDB" id="A0A193GCD0"/>
<dbReference type="RefSeq" id="WP_066656491.1">
    <property type="nucleotide sequence ID" value="NZ_CBCSCL010000034.1"/>
</dbReference>
<proteinExistence type="predicted"/>
<dbReference type="InterPro" id="IPR028098">
    <property type="entry name" value="Glyco_trans_4-like_N"/>
</dbReference>
<protein>
    <submittedName>
        <fullName evidence="3">Transferase</fullName>
    </submittedName>
</protein>
<dbReference type="SUPFAM" id="SSF53756">
    <property type="entry name" value="UDP-Glycosyltransferase/glycogen phosphorylase"/>
    <property type="match status" value="1"/>
</dbReference>
<sequence length="372" mass="40705">MKILYTNFHPRNGGGHVTYIMNLAQGLRRNHGVTIATPGTSRLYRYAGELPGVKVADIPFRSRASALLSEPAVLRRLIRRERFDLIHVNGSSDHRLVMLATLGMRRPPIVFTKHNDLGLSTLGHRMRARLATDHVIAVSEFVAGLLRQSPYRHLPITTVRHGVDTDHFAPPSEALRPALRERFFGPTAPGKILLGSAAGTDLEKGWLDLLAGLALLPPEQRQRFRVLVAGDPPKEARMARVRELGLQDQVVFPGLMDDVRPALAACDVGFVLSYREALSFACREVMSLGLPALVSNAGGLPENVADGRDGWIVPVRDAQAIAAVLRGMVADPARIASMGAAAREKSRCEFNLDRFVADTEAVYRAALGHSYL</sequence>
<keyword evidence="4" id="KW-1185">Reference proteome</keyword>
<dbReference type="InterPro" id="IPR001296">
    <property type="entry name" value="Glyco_trans_1"/>
</dbReference>